<dbReference type="EMBL" id="HBKP01011153">
    <property type="protein sequence ID" value="CAE2217701.1"/>
    <property type="molecule type" value="Transcribed_RNA"/>
</dbReference>
<dbReference type="InterPro" id="IPR036770">
    <property type="entry name" value="Ankyrin_rpt-contain_sf"/>
</dbReference>
<dbReference type="AlphaFoldDB" id="A0A7S4MEV3"/>
<protein>
    <submittedName>
        <fullName evidence="1">Uncharacterized protein</fullName>
    </submittedName>
</protein>
<organism evidence="1">
    <name type="scientific">Vannella robusta</name>
    <dbReference type="NCBI Taxonomy" id="1487602"/>
    <lineage>
        <taxon>Eukaryota</taxon>
        <taxon>Amoebozoa</taxon>
        <taxon>Discosea</taxon>
        <taxon>Flabellinia</taxon>
        <taxon>Vannellidae</taxon>
        <taxon>Vannella</taxon>
    </lineage>
</organism>
<sequence>MVRCEVPLQRIANGSLEDLQQFVQDHPEMLNEFFHNPNRNYRWTLLGHSVRMGNLDKVRFLLLLPEIDLRLGGYRMGRKIRTPLDIAVQQDNEEMALCLTLEGAPFSIPIPDVMSGKMVSALVASWSEGKVTEADVRTVLGAIGLGDEEMAEFLEKEFHNGSIKLGFPTANHWKPFCDAIREVETKFQHCNDSVAELQTKIDLGIARTAEIDNQIKALQEERVSHQQQIFSHKRLKRTLETKQEFCDNKIGPIKKAAEIFDNTESKLLNQVKEISEDATKLVALDEEGGPKLSLLFNAVGIEAKYIRELASVSAFEFVHSIGENWGFIDDIRVRKDLAYLQQFLHSASVLSFESHQEKCVVCGCLDFNDLEGLLQEHELELPGSMEEFLRQHNFNGRRFVSLTVSDCKDIAKGKESECMKVVLYLKRMHFSEITQ</sequence>
<name>A0A7S4MEV3_9EUKA</name>
<evidence type="ECO:0000313" key="1">
    <source>
        <dbReference type="EMBL" id="CAE2217701.1"/>
    </source>
</evidence>
<dbReference type="Gene3D" id="1.25.40.20">
    <property type="entry name" value="Ankyrin repeat-containing domain"/>
    <property type="match status" value="1"/>
</dbReference>
<gene>
    <name evidence="1" type="ORF">VSP0166_LOCUS7835</name>
</gene>
<reference evidence="1" key="1">
    <citation type="submission" date="2021-01" db="EMBL/GenBank/DDBJ databases">
        <authorList>
            <person name="Corre E."/>
            <person name="Pelletier E."/>
            <person name="Niang G."/>
            <person name="Scheremetjew M."/>
            <person name="Finn R."/>
            <person name="Kale V."/>
            <person name="Holt S."/>
            <person name="Cochrane G."/>
            <person name="Meng A."/>
            <person name="Brown T."/>
            <person name="Cohen L."/>
        </authorList>
    </citation>
    <scope>NUCLEOTIDE SEQUENCE</scope>
    <source>
        <strain evidence="1">DIVA3 518/3/11/1/6</strain>
    </source>
</reference>
<accession>A0A7S4MEV3</accession>
<dbReference type="SUPFAM" id="SSF48403">
    <property type="entry name" value="Ankyrin repeat"/>
    <property type="match status" value="1"/>
</dbReference>
<proteinExistence type="predicted"/>